<comment type="caution">
    <text evidence="1">The sequence shown here is derived from an EMBL/GenBank/DDBJ whole genome shotgun (WGS) entry which is preliminary data.</text>
</comment>
<evidence type="ECO:0000313" key="2">
    <source>
        <dbReference type="Proteomes" id="UP000478052"/>
    </source>
</evidence>
<dbReference type="AlphaFoldDB" id="A0A6G0VTF3"/>
<protein>
    <submittedName>
        <fullName evidence="1">Uncharacterized protein</fullName>
    </submittedName>
</protein>
<proteinExistence type="predicted"/>
<organism evidence="1 2">
    <name type="scientific">Aphis craccivora</name>
    <name type="common">Cowpea aphid</name>
    <dbReference type="NCBI Taxonomy" id="307492"/>
    <lineage>
        <taxon>Eukaryota</taxon>
        <taxon>Metazoa</taxon>
        <taxon>Ecdysozoa</taxon>
        <taxon>Arthropoda</taxon>
        <taxon>Hexapoda</taxon>
        <taxon>Insecta</taxon>
        <taxon>Pterygota</taxon>
        <taxon>Neoptera</taxon>
        <taxon>Paraneoptera</taxon>
        <taxon>Hemiptera</taxon>
        <taxon>Sternorrhyncha</taxon>
        <taxon>Aphidomorpha</taxon>
        <taxon>Aphidoidea</taxon>
        <taxon>Aphididae</taxon>
        <taxon>Aphidini</taxon>
        <taxon>Aphis</taxon>
        <taxon>Aphis</taxon>
    </lineage>
</organism>
<dbReference type="EMBL" id="VUJU01012117">
    <property type="protein sequence ID" value="KAF0708661.1"/>
    <property type="molecule type" value="Genomic_DNA"/>
</dbReference>
<reference evidence="1 2" key="1">
    <citation type="submission" date="2019-08" db="EMBL/GenBank/DDBJ databases">
        <title>Whole genome of Aphis craccivora.</title>
        <authorList>
            <person name="Voronova N.V."/>
            <person name="Shulinski R.S."/>
            <person name="Bandarenka Y.V."/>
            <person name="Zhorov D.G."/>
            <person name="Warner D."/>
        </authorList>
    </citation>
    <scope>NUCLEOTIDE SEQUENCE [LARGE SCALE GENOMIC DNA]</scope>
    <source>
        <strain evidence="1">180601</strain>
        <tissue evidence="1">Whole Body</tissue>
    </source>
</reference>
<accession>A0A6G0VTF3</accession>
<dbReference type="Proteomes" id="UP000478052">
    <property type="component" value="Unassembled WGS sequence"/>
</dbReference>
<keyword evidence="2" id="KW-1185">Reference proteome</keyword>
<gene>
    <name evidence="1" type="ORF">FWK35_00038925</name>
</gene>
<name>A0A6G0VTF3_APHCR</name>
<evidence type="ECO:0000313" key="1">
    <source>
        <dbReference type="EMBL" id="KAF0708661.1"/>
    </source>
</evidence>
<sequence length="153" mass="16500">MSSSSSSSNDSTTTTSNSEWLLTAMWSTCPIDFILKDEVLQIILKRGTMDGMYVRASMESALSSEGAPFELVKAATVMNITNSALKSSKVAIEAASLALDLAMTTITPGDHTITNKILEVTLAVVEETMNAVKISRIVFQNSGRSLDSHELYD</sequence>